<evidence type="ECO:0000313" key="8">
    <source>
        <dbReference type="EMBL" id="JAC18380.1"/>
    </source>
</evidence>
<evidence type="ECO:0000256" key="6">
    <source>
        <dbReference type="SAM" id="Coils"/>
    </source>
</evidence>
<feature type="compositionally biased region" description="Polar residues" evidence="7">
    <location>
        <begin position="66"/>
        <end position="76"/>
    </location>
</feature>
<reference evidence="8" key="1">
    <citation type="journal article" date="2014" name="PLoS Negl. Trop. Dis.">
        <title>An updated insight into the Sialotranscriptome of Triatoma infestans: developmental stage and geographic variations.</title>
        <authorList>
            <person name="Schwarz A."/>
            <person name="Medrano-Mercado N."/>
            <person name="Schaub G.A."/>
            <person name="Struchiner C.J."/>
            <person name="Bargues M.D."/>
            <person name="Levy M.Z."/>
            <person name="Ribeiro J.M."/>
        </authorList>
    </citation>
    <scope>NUCLEOTIDE SEQUENCE</scope>
    <source>
        <strain evidence="8">Chile</strain>
        <tissue evidence="8">Salivary glands</tissue>
    </source>
</reference>
<dbReference type="PANTHER" id="PTHR10687">
    <property type="entry name" value="SECRETORY CARRIER-ASSOCIATED MEMBRANE PROTEIN SCAMP"/>
    <property type="match status" value="1"/>
</dbReference>
<feature type="coiled-coil region" evidence="6">
    <location>
        <begin position="99"/>
        <end position="129"/>
    </location>
</feature>
<feature type="transmembrane region" description="Helical" evidence="5">
    <location>
        <begin position="169"/>
        <end position="193"/>
    </location>
</feature>
<dbReference type="AlphaFoldDB" id="A0A023FAD8"/>
<dbReference type="EMBL" id="GBBI01000332">
    <property type="protein sequence ID" value="JAC18380.1"/>
    <property type="molecule type" value="mRNA"/>
</dbReference>
<keyword evidence="2 5" id="KW-0812">Transmembrane</keyword>
<keyword evidence="5" id="KW-0813">Transport</keyword>
<organism evidence="8">
    <name type="scientific">Triatoma infestans</name>
    <name type="common">Assassin bug</name>
    <dbReference type="NCBI Taxonomy" id="30076"/>
    <lineage>
        <taxon>Eukaryota</taxon>
        <taxon>Metazoa</taxon>
        <taxon>Ecdysozoa</taxon>
        <taxon>Arthropoda</taxon>
        <taxon>Hexapoda</taxon>
        <taxon>Insecta</taxon>
        <taxon>Pterygota</taxon>
        <taxon>Neoptera</taxon>
        <taxon>Paraneoptera</taxon>
        <taxon>Hemiptera</taxon>
        <taxon>Heteroptera</taxon>
        <taxon>Panheteroptera</taxon>
        <taxon>Cimicomorpha</taxon>
        <taxon>Reduviidae</taxon>
        <taxon>Triatominae</taxon>
        <taxon>Triatoma</taxon>
    </lineage>
</organism>
<accession>A0A023FAD8</accession>
<feature type="transmembrane region" description="Helical" evidence="5">
    <location>
        <begin position="199"/>
        <end position="218"/>
    </location>
</feature>
<dbReference type="PANTHER" id="PTHR10687:SF2">
    <property type="entry name" value="SECRETORY CARRIER-ASSOCIATED MEMBRANE PROTEIN"/>
    <property type="match status" value="1"/>
</dbReference>
<evidence type="ECO:0000256" key="7">
    <source>
        <dbReference type="SAM" id="MobiDB-lite"/>
    </source>
</evidence>
<dbReference type="InterPro" id="IPR007273">
    <property type="entry name" value="SCAMP"/>
</dbReference>
<feature type="compositionally biased region" description="Low complexity" evidence="7">
    <location>
        <begin position="23"/>
        <end position="34"/>
    </location>
</feature>
<dbReference type="GO" id="GO:0055038">
    <property type="term" value="C:recycling endosome membrane"/>
    <property type="evidence" value="ECO:0007669"/>
    <property type="project" value="TreeGrafter"/>
</dbReference>
<name>A0A023FAD8_TRIIF</name>
<feature type="compositionally biased region" description="Polar residues" evidence="7">
    <location>
        <begin position="46"/>
        <end position="60"/>
    </location>
</feature>
<keyword evidence="6" id="KW-0175">Coiled coil</keyword>
<evidence type="ECO:0000256" key="2">
    <source>
        <dbReference type="ARBA" id="ARBA00022692"/>
    </source>
</evidence>
<evidence type="ECO:0000256" key="1">
    <source>
        <dbReference type="ARBA" id="ARBA00004141"/>
    </source>
</evidence>
<keyword evidence="4 5" id="KW-0472">Membrane</keyword>
<evidence type="ECO:0000256" key="3">
    <source>
        <dbReference type="ARBA" id="ARBA00022989"/>
    </source>
</evidence>
<comment type="subcellular location">
    <subcellularLocation>
        <location evidence="1 5">Membrane</location>
        <topology evidence="1 5">Multi-pass membrane protein</topology>
    </subcellularLocation>
</comment>
<feature type="transmembrane region" description="Helical" evidence="5">
    <location>
        <begin position="273"/>
        <end position="299"/>
    </location>
</feature>
<comment type="similarity">
    <text evidence="5">Belongs to the SCAMP family.</text>
</comment>
<feature type="region of interest" description="Disordered" evidence="7">
    <location>
        <begin position="1"/>
        <end position="76"/>
    </location>
</feature>
<keyword evidence="3 5" id="KW-1133">Transmembrane helix</keyword>
<dbReference type="GO" id="GO:0015031">
    <property type="term" value="P:protein transport"/>
    <property type="evidence" value="ECO:0007669"/>
    <property type="project" value="InterPro"/>
</dbReference>
<proteinExistence type="evidence at transcript level"/>
<evidence type="ECO:0000256" key="4">
    <source>
        <dbReference type="ARBA" id="ARBA00023136"/>
    </source>
</evidence>
<protein>
    <recommendedName>
        <fullName evidence="5">Secretory carrier-associated membrane protein</fullName>
        <shortName evidence="5">Secretory carrier membrane protein</shortName>
    </recommendedName>
</protein>
<evidence type="ECO:0000256" key="5">
    <source>
        <dbReference type="RuleBase" id="RU363122"/>
    </source>
</evidence>
<sequence>MSGFDDNPFGPPTVDNPFADPAVQQVTKQTSSVQRGLEEFNPFADQPSQPASNATRTNAQPAEFNNARQTQPAVMTATQEEPAAPIYNRNAQQPSNMTAADFQRRQEELERKAAELQRREDELRNASYNVRRNNWPPLPENCCGLEPCFYQDINIEIPVDFQSVVRHLYYLWIFHTLLMVANVFGAILLAAVYNNFGMLGVSILYALLFTPFSFLCWYRPGYKAFRNDSSFNFMVFFFIFFFQFVVTVVQAIGVPGGGTCGIIVALRCFDSSVSGIITGLIILSIACGYCIAAILDLLLITKIHRIYRSTGASMAKAQAEFTTEFLKNEHVRDAASTAASAAVQAQFQAARTPPSRY</sequence>
<feature type="transmembrane region" description="Helical" evidence="5">
    <location>
        <begin position="230"/>
        <end position="253"/>
    </location>
</feature>
<dbReference type="GO" id="GO:0032588">
    <property type="term" value="C:trans-Golgi network membrane"/>
    <property type="evidence" value="ECO:0007669"/>
    <property type="project" value="TreeGrafter"/>
</dbReference>
<dbReference type="Pfam" id="PF04144">
    <property type="entry name" value="SCAMP"/>
    <property type="match status" value="1"/>
</dbReference>